<comment type="caution">
    <text evidence="2">The sequence shown here is derived from an EMBL/GenBank/DDBJ whole genome shotgun (WGS) entry which is preliminary data.</text>
</comment>
<proteinExistence type="predicted"/>
<dbReference type="SUPFAM" id="SSF48371">
    <property type="entry name" value="ARM repeat"/>
    <property type="match status" value="2"/>
</dbReference>
<organism evidence="2 3">
    <name type="scientific">Arcicella aurantiaca</name>
    <dbReference type="NCBI Taxonomy" id="591202"/>
    <lineage>
        <taxon>Bacteria</taxon>
        <taxon>Pseudomonadati</taxon>
        <taxon>Bacteroidota</taxon>
        <taxon>Cytophagia</taxon>
        <taxon>Cytophagales</taxon>
        <taxon>Flectobacillaceae</taxon>
        <taxon>Arcicella</taxon>
    </lineage>
</organism>
<dbReference type="Proteomes" id="UP000245489">
    <property type="component" value="Unassembled WGS sequence"/>
</dbReference>
<dbReference type="PROSITE" id="PS51977">
    <property type="entry name" value="WGR"/>
    <property type="match status" value="1"/>
</dbReference>
<dbReference type="Pfam" id="PF05406">
    <property type="entry name" value="WGR"/>
    <property type="match status" value="1"/>
</dbReference>
<keyword evidence="3" id="KW-1185">Reference proteome</keyword>
<evidence type="ECO:0000313" key="3">
    <source>
        <dbReference type="Proteomes" id="UP000245489"/>
    </source>
</evidence>
<name>A0A316EIX2_9BACT</name>
<evidence type="ECO:0000313" key="2">
    <source>
        <dbReference type="EMBL" id="PWK28799.1"/>
    </source>
</evidence>
<dbReference type="InterPro" id="IPR016024">
    <property type="entry name" value="ARM-type_fold"/>
</dbReference>
<protein>
    <submittedName>
        <fullName evidence="2">WGR domain-containing protein</fullName>
    </submittedName>
</protein>
<evidence type="ECO:0000259" key="1">
    <source>
        <dbReference type="PROSITE" id="PS51977"/>
    </source>
</evidence>
<dbReference type="OrthoDB" id="435394at2"/>
<dbReference type="RefSeq" id="WP_109741143.1">
    <property type="nucleotide sequence ID" value="NZ_QGGO01000002.1"/>
</dbReference>
<dbReference type="AlphaFoldDB" id="A0A316EIX2"/>
<dbReference type="InterPro" id="IPR008893">
    <property type="entry name" value="WGR_domain"/>
</dbReference>
<reference evidence="2 3" key="1">
    <citation type="submission" date="2018-05" db="EMBL/GenBank/DDBJ databases">
        <title>Genomic Encyclopedia of Archaeal and Bacterial Type Strains, Phase II (KMG-II): from individual species to whole genera.</title>
        <authorList>
            <person name="Goeker M."/>
        </authorList>
    </citation>
    <scope>NUCLEOTIDE SEQUENCE [LARGE SCALE GENOMIC DNA]</scope>
    <source>
        <strain evidence="2 3">DSM 22214</strain>
    </source>
</reference>
<dbReference type="CDD" id="cd07998">
    <property type="entry name" value="WGR_DNA_ligase"/>
    <property type="match status" value="1"/>
</dbReference>
<accession>A0A316EIX2</accession>
<dbReference type="EMBL" id="QGGO01000002">
    <property type="protein sequence ID" value="PWK28799.1"/>
    <property type="molecule type" value="Genomic_DNA"/>
</dbReference>
<dbReference type="SMART" id="SM00773">
    <property type="entry name" value="WGR"/>
    <property type="match status" value="1"/>
</dbReference>
<feature type="domain" description="WGR" evidence="1">
    <location>
        <begin position="1"/>
        <end position="90"/>
    </location>
</feature>
<dbReference type="Gene3D" id="2.20.140.10">
    <property type="entry name" value="WGR domain"/>
    <property type="match status" value="1"/>
</dbReference>
<gene>
    <name evidence="2" type="ORF">LV89_00351</name>
</gene>
<sequence>MKLIKQSTLFFKEGNSDKVYEIDLCEIGSGQYVVNFRYGKRGSTLKEGTKTDKPISQSAAEQVFDSLEAEKRKKGYQSEQEMFQQMPDLPEESSSTNPIEKAILKRLKGLIDGQNPFKTEWKPSRVIWRAGELKLKAAVPYIIRLTDRGDEMQRYSALWALGRIGDISAERTLNVYFSNQKYTEKTRRIAGEGLIQILSENALQDHLNTYLNRLPEDLKNALSSADEIRSILQNKIFINPVGEYDFLANLYTLSINNQALKKELISVLKEIPLKAGFFKPIRHILKIAELRDDFEILGLLSYRFERTLEMFKKPVIHSWESEDDGREKSAYIQTIGQSIKVTSELKKKNSKIAYSDKTRAYLIRRTLRQLKELGQEEKTEYVKLALSILLSYNAKKDYKAPYSTTEYNYTNGWTTFQKEYPAYSDAVLMNLILFGGGDSLTFYDNKWHKTNRNITVTSQTTNTHYTPNTITNTTQQSSEGGVLNRVFDSVFSLFSKPKQQEITNPEPATPPIEVTTQPQEVITPAQKREELYPALWDKVPQAYLQLLLKAKVDEIHEFAYKNLTSHSDYQQIKAKIDFPLMLQLLASEYLIATRFGLELIKEKLTNNPDKTITIALLNSPLWEARQFGLEIIQKDINGYLGESSFVTNLLFSKYGEVRQWTMKILNERPLNETQQQLLVGRSIALLATYQQNTEEDNLTIKDATNILLRNCSEALLNINNQVMLDLLNSPMESIQVFAVKIIILKNAQPTAEILCSLLSSKFEQVRKTGAELLTELKSRIDTDTNYATQLVNYLVPLLMRKEPYEGLHQDVSNILGNQLMGHLQSIDTNTSIRLIHSNYSPAQDLGLVLLNNYINTNNLTIRQIVSIGNHEQLVYRQWCWAYFQKDIARIKYERDESIRLLDAKWDDSRAFAINYFRDTFEVHDWTPEVLVSIADSVRPDIEAFGRELISRFFEEGQGEEYLLKLSQHPSVGVQLFATNYLERFASDNPEKLKSITFYFRSVLTRVNKGRSAKSRVFSFLHQEALKSADSALAVADILRDVSATASIEDKATCITMMRNLQEQFENLHLPLKVVDFETR</sequence>